<organism evidence="3 4">
    <name type="scientific">Nepenthes gracilis</name>
    <name type="common">Slender pitcher plant</name>
    <dbReference type="NCBI Taxonomy" id="150966"/>
    <lineage>
        <taxon>Eukaryota</taxon>
        <taxon>Viridiplantae</taxon>
        <taxon>Streptophyta</taxon>
        <taxon>Embryophyta</taxon>
        <taxon>Tracheophyta</taxon>
        <taxon>Spermatophyta</taxon>
        <taxon>Magnoliopsida</taxon>
        <taxon>eudicotyledons</taxon>
        <taxon>Gunneridae</taxon>
        <taxon>Pentapetalae</taxon>
        <taxon>Caryophyllales</taxon>
        <taxon>Nepenthaceae</taxon>
        <taxon>Nepenthes</taxon>
    </lineage>
</organism>
<dbReference type="PANTHER" id="PTHR37610:SF97">
    <property type="entry name" value="RETROTRANSPOSON GAG DOMAIN-CONTAINING PROTEIN"/>
    <property type="match status" value="1"/>
</dbReference>
<evidence type="ECO:0000259" key="2">
    <source>
        <dbReference type="Pfam" id="PF14244"/>
    </source>
</evidence>
<feature type="domain" description="Retrotransposon Copia-like N-terminal" evidence="2">
    <location>
        <begin position="40"/>
        <end position="81"/>
    </location>
</feature>
<evidence type="ECO:0000256" key="1">
    <source>
        <dbReference type="SAM" id="Phobius"/>
    </source>
</evidence>
<keyword evidence="1" id="KW-0472">Membrane</keyword>
<protein>
    <recommendedName>
        <fullName evidence="2">Retrotransposon Copia-like N-terminal domain-containing protein</fullName>
    </recommendedName>
</protein>
<keyword evidence="1" id="KW-0812">Transmembrane</keyword>
<reference evidence="3" key="1">
    <citation type="submission" date="2023-05" db="EMBL/GenBank/DDBJ databases">
        <title>Nepenthes gracilis genome sequencing.</title>
        <authorList>
            <person name="Fukushima K."/>
        </authorList>
    </citation>
    <scope>NUCLEOTIDE SEQUENCE</scope>
    <source>
        <strain evidence="3">SING2019-196</strain>
    </source>
</reference>
<feature type="transmembrane region" description="Helical" evidence="1">
    <location>
        <begin position="6"/>
        <end position="28"/>
    </location>
</feature>
<dbReference type="AlphaFoldDB" id="A0AAD3SSE1"/>
<comment type="caution">
    <text evidence="3">The sequence shown here is derived from an EMBL/GenBank/DDBJ whole genome shotgun (WGS) entry which is preliminary data.</text>
</comment>
<gene>
    <name evidence="3" type="ORF">Nepgr_018514</name>
</gene>
<evidence type="ECO:0000313" key="3">
    <source>
        <dbReference type="EMBL" id="GMH16673.1"/>
    </source>
</evidence>
<dbReference type="Pfam" id="PF14244">
    <property type="entry name" value="Retrotran_gag_3"/>
    <property type="match status" value="1"/>
</dbReference>
<dbReference type="InterPro" id="IPR029472">
    <property type="entry name" value="Copia-like_N"/>
</dbReference>
<dbReference type="PANTHER" id="PTHR37610">
    <property type="entry name" value="CCHC-TYPE DOMAIN-CONTAINING PROTEIN"/>
    <property type="match status" value="1"/>
</dbReference>
<evidence type="ECO:0000313" key="4">
    <source>
        <dbReference type="Proteomes" id="UP001279734"/>
    </source>
</evidence>
<dbReference type="EMBL" id="BSYO01000016">
    <property type="protein sequence ID" value="GMH16673.1"/>
    <property type="molecule type" value="Genomic_DNA"/>
</dbReference>
<accession>A0AAD3SSE1</accession>
<sequence>MVSERFWWLLLRINLPLSPILFLLSLILKKIQLIHISSGDSPGVLLMQQILAGENYASWSCSMKIALSSKNKLGFVDGSLPNQEADGPHLSAWLRCNHMVTSWLLNSLSKGWQRCLVGPIRKVFSRKCSQSL</sequence>
<dbReference type="Proteomes" id="UP001279734">
    <property type="component" value="Unassembled WGS sequence"/>
</dbReference>
<name>A0AAD3SSE1_NEPGR</name>
<keyword evidence="4" id="KW-1185">Reference proteome</keyword>
<keyword evidence="1" id="KW-1133">Transmembrane helix</keyword>
<proteinExistence type="predicted"/>